<organism evidence="1 2">
    <name type="scientific">Dendrothele bispora (strain CBS 962.96)</name>
    <dbReference type="NCBI Taxonomy" id="1314807"/>
    <lineage>
        <taxon>Eukaryota</taxon>
        <taxon>Fungi</taxon>
        <taxon>Dikarya</taxon>
        <taxon>Basidiomycota</taxon>
        <taxon>Agaricomycotina</taxon>
        <taxon>Agaricomycetes</taxon>
        <taxon>Agaricomycetidae</taxon>
        <taxon>Agaricales</taxon>
        <taxon>Agaricales incertae sedis</taxon>
        <taxon>Dendrothele</taxon>
    </lineage>
</organism>
<protein>
    <submittedName>
        <fullName evidence="1">Uncharacterized protein</fullName>
    </submittedName>
</protein>
<gene>
    <name evidence="1" type="ORF">K435DRAFT_695885</name>
</gene>
<dbReference type="EMBL" id="ML179914">
    <property type="protein sequence ID" value="THU80339.1"/>
    <property type="molecule type" value="Genomic_DNA"/>
</dbReference>
<dbReference type="OrthoDB" id="10039611at2759"/>
<dbReference type="PANTHER" id="PTHR35871:SF1">
    <property type="entry name" value="CXC1-LIKE CYSTEINE CLUSTER ASSOCIATED WITH KDZ TRANSPOSASES DOMAIN-CONTAINING PROTEIN"/>
    <property type="match status" value="1"/>
</dbReference>
<evidence type="ECO:0000313" key="1">
    <source>
        <dbReference type="EMBL" id="THU80339.1"/>
    </source>
</evidence>
<dbReference type="PANTHER" id="PTHR35871">
    <property type="entry name" value="EXPRESSED PROTEIN"/>
    <property type="match status" value="1"/>
</dbReference>
<feature type="non-terminal residue" evidence="1">
    <location>
        <position position="1"/>
    </location>
</feature>
<dbReference type="AlphaFoldDB" id="A0A4S8KWM0"/>
<accession>A0A4S8KWM0</accession>
<reference evidence="1 2" key="1">
    <citation type="journal article" date="2019" name="Nat. Ecol. Evol.">
        <title>Megaphylogeny resolves global patterns of mushroom evolution.</title>
        <authorList>
            <person name="Varga T."/>
            <person name="Krizsan K."/>
            <person name="Foldi C."/>
            <person name="Dima B."/>
            <person name="Sanchez-Garcia M."/>
            <person name="Sanchez-Ramirez S."/>
            <person name="Szollosi G.J."/>
            <person name="Szarkandi J.G."/>
            <person name="Papp V."/>
            <person name="Albert L."/>
            <person name="Andreopoulos W."/>
            <person name="Angelini C."/>
            <person name="Antonin V."/>
            <person name="Barry K.W."/>
            <person name="Bougher N.L."/>
            <person name="Buchanan P."/>
            <person name="Buyck B."/>
            <person name="Bense V."/>
            <person name="Catcheside P."/>
            <person name="Chovatia M."/>
            <person name="Cooper J."/>
            <person name="Damon W."/>
            <person name="Desjardin D."/>
            <person name="Finy P."/>
            <person name="Geml J."/>
            <person name="Haridas S."/>
            <person name="Hughes K."/>
            <person name="Justo A."/>
            <person name="Karasinski D."/>
            <person name="Kautmanova I."/>
            <person name="Kiss B."/>
            <person name="Kocsube S."/>
            <person name="Kotiranta H."/>
            <person name="LaButti K.M."/>
            <person name="Lechner B.E."/>
            <person name="Liimatainen K."/>
            <person name="Lipzen A."/>
            <person name="Lukacs Z."/>
            <person name="Mihaltcheva S."/>
            <person name="Morgado L.N."/>
            <person name="Niskanen T."/>
            <person name="Noordeloos M.E."/>
            <person name="Ohm R.A."/>
            <person name="Ortiz-Santana B."/>
            <person name="Ovrebo C."/>
            <person name="Racz N."/>
            <person name="Riley R."/>
            <person name="Savchenko A."/>
            <person name="Shiryaev A."/>
            <person name="Soop K."/>
            <person name="Spirin V."/>
            <person name="Szebenyi C."/>
            <person name="Tomsovsky M."/>
            <person name="Tulloss R.E."/>
            <person name="Uehling J."/>
            <person name="Grigoriev I.V."/>
            <person name="Vagvolgyi C."/>
            <person name="Papp T."/>
            <person name="Martin F.M."/>
            <person name="Miettinen O."/>
            <person name="Hibbett D.S."/>
            <person name="Nagy L.G."/>
        </authorList>
    </citation>
    <scope>NUCLEOTIDE SEQUENCE [LARGE SCALE GENOMIC DNA]</scope>
    <source>
        <strain evidence="1 2">CBS 962.96</strain>
    </source>
</reference>
<dbReference type="Proteomes" id="UP000297245">
    <property type="component" value="Unassembled WGS sequence"/>
</dbReference>
<proteinExistence type="predicted"/>
<keyword evidence="2" id="KW-1185">Reference proteome</keyword>
<name>A0A4S8KWM0_DENBC</name>
<evidence type="ECO:0000313" key="2">
    <source>
        <dbReference type="Proteomes" id="UP000297245"/>
    </source>
</evidence>
<sequence length="263" mass="30237">YEHVLIYDNATTHSKHLEGSVMNRSLSAHKIPMGESENFYVEVTEPDGDGNPVNQCDGKMSKVKIQMGHGFFYDQDKQQTVFQPLYYPDGHKKAASFKGMKQILKEQKINTNGKKAQCGKNFNCKPDATDCCIRQILFNQPDLVHVEIILESICNRCGFQIVLLLKFHCELNPIKQCWRYAKRVYRLCPESSKEEDLLRNTLGALEMYLFKFHIRFSTKTYHFMDAYAHGLNGRQAAWAASKYRGHCVLPDGIMAELEKENVV</sequence>